<accession>A0A7R8WIZ4</accession>
<dbReference type="InterPro" id="IPR021298">
    <property type="entry name" value="CFAP298"/>
</dbReference>
<dbReference type="EMBL" id="OB662308">
    <property type="protein sequence ID" value="CAD7229832.1"/>
    <property type="molecule type" value="Genomic_DNA"/>
</dbReference>
<sequence length="286" mass="32584">MKTVVLLASLFAGGQFVVMVKLKVKRKDALEFVLETTLNVAIEELLKEVVQLYNARQSLLWLCSEVESLANHGSHLPPEMVGLLDEQIEELGLKDEHPRPSGGWVSCPDEMRRRNGRAPVPKMADLLRKSVQEVRALLDPNSGPCLTKKRLENGLDVIRGAVMIAYPMELPECDPIRQELQEPRSEIENQAEEAQLWFASKRMLPGNRLRDHLRGANESTTAIVKLTTSSKEGPPMREPSLTEEQQKQLMLQQYRRQQEWKELEEVEESGHLHEAMHGLSKIRFKP</sequence>
<name>A0A7R8WIZ4_9CRUS</name>
<dbReference type="AlphaFoldDB" id="A0A7R8WIZ4"/>
<comment type="similarity">
    <text evidence="1">Belongs to the CFAP298 family.</text>
</comment>
<dbReference type="GO" id="GO:0003352">
    <property type="term" value="P:regulation of cilium movement"/>
    <property type="evidence" value="ECO:0007669"/>
    <property type="project" value="InterPro"/>
</dbReference>
<dbReference type="PANTHER" id="PTHR13238">
    <property type="entry name" value="PROTEIN C21ORF59"/>
    <property type="match status" value="1"/>
</dbReference>
<dbReference type="Pfam" id="PF11069">
    <property type="entry name" value="CFAP298"/>
    <property type="match status" value="1"/>
</dbReference>
<gene>
    <name evidence="2" type="ORF">CTOB1V02_LOCUS7698</name>
</gene>
<reference evidence="2" key="1">
    <citation type="submission" date="2020-11" db="EMBL/GenBank/DDBJ databases">
        <authorList>
            <person name="Tran Van P."/>
        </authorList>
    </citation>
    <scope>NUCLEOTIDE SEQUENCE</scope>
</reference>
<protein>
    <submittedName>
        <fullName evidence="2">Uncharacterized protein</fullName>
    </submittedName>
</protein>
<dbReference type="OrthoDB" id="276065at2759"/>
<dbReference type="PANTHER" id="PTHR13238:SF0">
    <property type="entry name" value="CILIA- AND FLAGELLA-ASSOCIATED PROTEIN 298"/>
    <property type="match status" value="1"/>
</dbReference>
<evidence type="ECO:0000256" key="1">
    <source>
        <dbReference type="ARBA" id="ARBA00009619"/>
    </source>
</evidence>
<proteinExistence type="inferred from homology"/>
<organism evidence="2">
    <name type="scientific">Cyprideis torosa</name>
    <dbReference type="NCBI Taxonomy" id="163714"/>
    <lineage>
        <taxon>Eukaryota</taxon>
        <taxon>Metazoa</taxon>
        <taxon>Ecdysozoa</taxon>
        <taxon>Arthropoda</taxon>
        <taxon>Crustacea</taxon>
        <taxon>Oligostraca</taxon>
        <taxon>Ostracoda</taxon>
        <taxon>Podocopa</taxon>
        <taxon>Podocopida</taxon>
        <taxon>Cytherocopina</taxon>
        <taxon>Cytheroidea</taxon>
        <taxon>Cytherideidae</taxon>
        <taxon>Cyprideis</taxon>
    </lineage>
</organism>
<evidence type="ECO:0000313" key="2">
    <source>
        <dbReference type="EMBL" id="CAD7229832.1"/>
    </source>
</evidence>